<evidence type="ECO:0000313" key="1">
    <source>
        <dbReference type="EMBL" id="JAH37554.1"/>
    </source>
</evidence>
<reference evidence="1" key="1">
    <citation type="submission" date="2014-11" db="EMBL/GenBank/DDBJ databases">
        <authorList>
            <person name="Amaro Gonzalez C."/>
        </authorList>
    </citation>
    <scope>NUCLEOTIDE SEQUENCE</scope>
</reference>
<name>A0A0E9S7Z3_ANGAN</name>
<dbReference type="EMBL" id="GBXM01071023">
    <property type="protein sequence ID" value="JAH37554.1"/>
    <property type="molecule type" value="Transcribed_RNA"/>
</dbReference>
<sequence>MVLEIKTSNSCPLDRGTKMNFLVLGGYYSLIAGF</sequence>
<protein>
    <submittedName>
        <fullName evidence="1">Uncharacterized protein</fullName>
    </submittedName>
</protein>
<organism evidence="1">
    <name type="scientific">Anguilla anguilla</name>
    <name type="common">European freshwater eel</name>
    <name type="synonym">Muraena anguilla</name>
    <dbReference type="NCBI Taxonomy" id="7936"/>
    <lineage>
        <taxon>Eukaryota</taxon>
        <taxon>Metazoa</taxon>
        <taxon>Chordata</taxon>
        <taxon>Craniata</taxon>
        <taxon>Vertebrata</taxon>
        <taxon>Euteleostomi</taxon>
        <taxon>Actinopterygii</taxon>
        <taxon>Neopterygii</taxon>
        <taxon>Teleostei</taxon>
        <taxon>Anguilliformes</taxon>
        <taxon>Anguillidae</taxon>
        <taxon>Anguilla</taxon>
    </lineage>
</organism>
<proteinExistence type="predicted"/>
<reference evidence="1" key="2">
    <citation type="journal article" date="2015" name="Fish Shellfish Immunol.">
        <title>Early steps in the European eel (Anguilla anguilla)-Vibrio vulnificus interaction in the gills: Role of the RtxA13 toxin.</title>
        <authorList>
            <person name="Callol A."/>
            <person name="Pajuelo D."/>
            <person name="Ebbesson L."/>
            <person name="Teles M."/>
            <person name="MacKenzie S."/>
            <person name="Amaro C."/>
        </authorList>
    </citation>
    <scope>NUCLEOTIDE SEQUENCE</scope>
</reference>
<accession>A0A0E9S7Z3</accession>
<dbReference type="AlphaFoldDB" id="A0A0E9S7Z3"/>